<name>A0A183D5G0_9BILA</name>
<keyword evidence="2" id="KW-1185">Reference proteome</keyword>
<accession>A0A183D5G0</accession>
<reference evidence="3" key="1">
    <citation type="submission" date="2016-06" db="UniProtKB">
        <authorList>
            <consortium name="WormBaseParasite"/>
        </authorList>
    </citation>
    <scope>IDENTIFICATION</scope>
</reference>
<dbReference type="Proteomes" id="UP000271098">
    <property type="component" value="Unassembled WGS sequence"/>
</dbReference>
<organism evidence="3">
    <name type="scientific">Gongylonema pulchrum</name>
    <dbReference type="NCBI Taxonomy" id="637853"/>
    <lineage>
        <taxon>Eukaryota</taxon>
        <taxon>Metazoa</taxon>
        <taxon>Ecdysozoa</taxon>
        <taxon>Nematoda</taxon>
        <taxon>Chromadorea</taxon>
        <taxon>Rhabditida</taxon>
        <taxon>Spirurina</taxon>
        <taxon>Spiruromorpha</taxon>
        <taxon>Spiruroidea</taxon>
        <taxon>Gongylonematidae</taxon>
        <taxon>Gongylonema</taxon>
    </lineage>
</organism>
<evidence type="ECO:0000313" key="1">
    <source>
        <dbReference type="EMBL" id="VDK41620.1"/>
    </source>
</evidence>
<dbReference type="OrthoDB" id="207378at2759"/>
<sequence>MKRGYVSTEFVFYLMSPIFLLAFAQSQYFGYILAVLSITLSNVTRAYAMLAYNMPPTQLGWSRPLIFNANFMEVCSNLS</sequence>
<reference evidence="1 2" key="2">
    <citation type="submission" date="2018-11" db="EMBL/GenBank/DDBJ databases">
        <authorList>
            <consortium name="Pathogen Informatics"/>
        </authorList>
    </citation>
    <scope>NUCLEOTIDE SEQUENCE [LARGE SCALE GENOMIC DNA]</scope>
</reference>
<evidence type="ECO:0000313" key="2">
    <source>
        <dbReference type="Proteomes" id="UP000271098"/>
    </source>
</evidence>
<evidence type="ECO:0000313" key="3">
    <source>
        <dbReference type="WBParaSite" id="GPUH_0000395801-mRNA-1"/>
    </source>
</evidence>
<dbReference type="AlphaFoldDB" id="A0A183D5G0"/>
<protein>
    <submittedName>
        <fullName evidence="3">MFS transporter</fullName>
    </submittedName>
</protein>
<proteinExistence type="predicted"/>
<dbReference type="WBParaSite" id="GPUH_0000395801-mRNA-1">
    <property type="protein sequence ID" value="GPUH_0000395801-mRNA-1"/>
    <property type="gene ID" value="GPUH_0000395801"/>
</dbReference>
<dbReference type="EMBL" id="UYRT01007103">
    <property type="protein sequence ID" value="VDK41620.1"/>
    <property type="molecule type" value="Genomic_DNA"/>
</dbReference>
<gene>
    <name evidence="1" type="ORF">GPUH_LOCUS3951</name>
</gene>